<sequence>MPSTPSCKNAPPRTTALPHQQPRTVAYPIAELLKLRTFYAVAVQRETPTIPPLGEHRPVRFVG</sequence>
<dbReference type="AlphaFoldDB" id="A0AAW6HW73"/>
<feature type="region of interest" description="Disordered" evidence="1">
    <location>
        <begin position="1"/>
        <end position="22"/>
    </location>
</feature>
<gene>
    <name evidence="2" type="ORF">LOK82_09795</name>
</gene>
<organism evidence="2 3">
    <name type="scientific">Xylella fastidiosa subsp. multiplex</name>
    <dbReference type="NCBI Taxonomy" id="644357"/>
    <lineage>
        <taxon>Bacteria</taxon>
        <taxon>Pseudomonadati</taxon>
        <taxon>Pseudomonadota</taxon>
        <taxon>Gammaproteobacteria</taxon>
        <taxon>Lysobacterales</taxon>
        <taxon>Lysobacteraceae</taxon>
        <taxon>Xylella</taxon>
    </lineage>
</organism>
<protein>
    <submittedName>
        <fullName evidence="2">Uncharacterized protein</fullName>
    </submittedName>
</protein>
<name>A0AAW6HW73_XYLFS</name>
<proteinExistence type="predicted"/>
<dbReference type="Proteomes" id="UP001220702">
    <property type="component" value="Unassembled WGS sequence"/>
</dbReference>
<reference evidence="2" key="2">
    <citation type="journal article" date="2023" name="Commun. Biol.">
        <title>Suspicions of two bridgehead invasions of Xylella fastidiosa subsp. multiplex in France.</title>
        <authorList>
            <person name="Dupas E."/>
            <person name="Durand K."/>
            <person name="Rieux A."/>
            <person name="Briand M."/>
            <person name="Pruvost O."/>
            <person name="Cunty A."/>
            <person name="Denance N."/>
            <person name="Donnadieu C."/>
            <person name="Legendre B."/>
            <person name="Lopez-Roques C."/>
            <person name="Cesbron S."/>
            <person name="Ravigne V."/>
            <person name="Jacques M.A."/>
        </authorList>
    </citation>
    <scope>NUCLEOTIDE SEQUENCE</scope>
    <source>
        <strain evidence="2">CFBP8070</strain>
    </source>
</reference>
<evidence type="ECO:0000313" key="3">
    <source>
        <dbReference type="Proteomes" id="UP001220702"/>
    </source>
</evidence>
<evidence type="ECO:0000313" key="2">
    <source>
        <dbReference type="EMBL" id="MDC6408901.1"/>
    </source>
</evidence>
<dbReference type="EMBL" id="JAJKGN010000002">
    <property type="protein sequence ID" value="MDC6408901.1"/>
    <property type="molecule type" value="Genomic_DNA"/>
</dbReference>
<accession>A0AAW6HW73</accession>
<evidence type="ECO:0000256" key="1">
    <source>
        <dbReference type="SAM" id="MobiDB-lite"/>
    </source>
</evidence>
<reference evidence="2" key="1">
    <citation type="submission" date="2021-11" db="EMBL/GenBank/DDBJ databases">
        <authorList>
            <person name="Denance N."/>
            <person name="Briand M."/>
            <person name="Dupas E."/>
            <person name="Durand K."/>
            <person name="Legendre B."/>
            <person name="Cunty A."/>
            <person name="Donnadieu C."/>
            <person name="Lopez Roques C."/>
            <person name="Cesbron S."/>
            <person name="Jacques M.A."/>
        </authorList>
    </citation>
    <scope>NUCLEOTIDE SEQUENCE</scope>
    <source>
        <strain evidence="2">CFBP8070</strain>
    </source>
</reference>
<comment type="caution">
    <text evidence="2">The sequence shown here is derived from an EMBL/GenBank/DDBJ whole genome shotgun (WGS) entry which is preliminary data.</text>
</comment>